<dbReference type="GO" id="GO:0008270">
    <property type="term" value="F:zinc ion binding"/>
    <property type="evidence" value="ECO:0007669"/>
    <property type="project" value="InterPro"/>
</dbReference>
<dbReference type="OrthoDB" id="2428527at2759"/>
<name>A0A1Y1UT79_9TREE</name>
<dbReference type="SMART" id="SM00906">
    <property type="entry name" value="Fungal_trans"/>
    <property type="match status" value="1"/>
</dbReference>
<sequence>MRCREKKTRCPGNQPVCKPCEKAGSICEWPLKRRKKRTRKQIEADKQWMAAGHALTELPKTTLGSQTLFPNGPSAPSSSVSQDAAVALGFNLGWLDVWNATLGGHPPSMTPANGMLPPQHQHDLGIGSSTSTRPSFGSQDFMNPSQSETMAGVHAPMDPRLINAVQRQAAFIEGDPSEDDDLELFYYHFSGPTSIRPGLNRISLKLQRRVPHSSHGGHSERSVHESPSDLSSTPFSLPQHIPEDLWDPSGMPLPHIRDPLLELFFQHCSQFFPSLSRQRVKERIETETLSAFLTNCACALGARFAQPPISTILVRTHERAKSPLNATSTSTGPVGSAASAPFVSKAQELIVPLLHLPTHDVCTGLLYLAWASYGLNSEAGFWQFSGMAFRMAIDLGIHEDSTIYESVAHVTRTRLLFWNLFMTDRIISFVTGRAASIADDVVEIPLPEDDYMFPDPARNTSEYLETNPSAILSEPAPYVQFVKLMVICGRISDLLNGRRGRSRTLVNKVENLVERLGQLQVELVHFISALPPTLQWLADNFRHHASKSHGGIYLALHLWANAVVAFVYHPELLQSPHGAETPLTQNMARNRSLSLASSRQICECMVFADLVEHATYTSNPFIVQPLFVAAMTFILEMRTASSQDQPPSPEPFPRHSEDALLSSMTKQNLSVILNALGRMELYWSGIGPVLSLLEQRSGVTASRPRGNKGVPFISLPDQGVLRRFKTDRHHPHNVAPADDRSLQDSIVRSGSLIDQNPVALADFMAGYSVEGMSFGPADDLDLERLLAQP</sequence>
<protein>
    <submittedName>
        <fullName evidence="5">Fungal-specific transcription factor domain-domain-containing protein</fullName>
    </submittedName>
</protein>
<dbReference type="Pfam" id="PF00172">
    <property type="entry name" value="Zn_clus"/>
    <property type="match status" value="1"/>
</dbReference>
<dbReference type="STRING" id="4999.A0A1Y1UT79"/>
<dbReference type="InterPro" id="IPR001138">
    <property type="entry name" value="Zn2Cys6_DnaBD"/>
</dbReference>
<dbReference type="PANTHER" id="PTHR47783">
    <property type="entry name" value="ZN(II)2CYS6 TRANSCRIPTION FACTOR (EUROFUNG)-RELATED"/>
    <property type="match status" value="1"/>
</dbReference>
<dbReference type="AlphaFoldDB" id="A0A1Y1UT79"/>
<feature type="region of interest" description="Disordered" evidence="3">
    <location>
        <begin position="208"/>
        <end position="243"/>
    </location>
</feature>
<dbReference type="InterPro" id="IPR036864">
    <property type="entry name" value="Zn2-C6_fun-type_DNA-bd_sf"/>
</dbReference>
<proteinExistence type="predicted"/>
<evidence type="ECO:0000259" key="4">
    <source>
        <dbReference type="SMART" id="SM00906"/>
    </source>
</evidence>
<evidence type="ECO:0000313" key="5">
    <source>
        <dbReference type="EMBL" id="ORX41220.1"/>
    </source>
</evidence>
<dbReference type="GO" id="GO:0000981">
    <property type="term" value="F:DNA-binding transcription factor activity, RNA polymerase II-specific"/>
    <property type="evidence" value="ECO:0007669"/>
    <property type="project" value="InterPro"/>
</dbReference>
<dbReference type="Gene3D" id="4.10.240.10">
    <property type="entry name" value="Zn(2)-C6 fungal-type DNA-binding domain"/>
    <property type="match status" value="1"/>
</dbReference>
<feature type="compositionally biased region" description="Basic and acidic residues" evidence="3">
    <location>
        <begin position="217"/>
        <end position="227"/>
    </location>
</feature>
<comment type="caution">
    <text evidence="5">The sequence shown here is derived from an EMBL/GenBank/DDBJ whole genome shotgun (WGS) entry which is preliminary data.</text>
</comment>
<accession>A0A1Y1UT79</accession>
<dbReference type="GO" id="GO:0003677">
    <property type="term" value="F:DNA binding"/>
    <property type="evidence" value="ECO:0007669"/>
    <property type="project" value="InterPro"/>
</dbReference>
<keyword evidence="2" id="KW-0539">Nucleus</keyword>
<dbReference type="Proteomes" id="UP000193218">
    <property type="component" value="Unassembled WGS sequence"/>
</dbReference>
<keyword evidence="6" id="KW-1185">Reference proteome</keyword>
<dbReference type="Pfam" id="PF04082">
    <property type="entry name" value="Fungal_trans"/>
    <property type="match status" value="1"/>
</dbReference>
<evidence type="ECO:0000256" key="2">
    <source>
        <dbReference type="ARBA" id="ARBA00023242"/>
    </source>
</evidence>
<keyword evidence="1" id="KW-0479">Metal-binding</keyword>
<dbReference type="CDD" id="cd00067">
    <property type="entry name" value="GAL4"/>
    <property type="match status" value="1"/>
</dbReference>
<evidence type="ECO:0000256" key="1">
    <source>
        <dbReference type="ARBA" id="ARBA00022723"/>
    </source>
</evidence>
<gene>
    <name evidence="5" type="ORF">BD324DRAFT_613676</name>
</gene>
<dbReference type="CDD" id="cd12148">
    <property type="entry name" value="fungal_TF_MHR"/>
    <property type="match status" value="1"/>
</dbReference>
<dbReference type="GO" id="GO:0006351">
    <property type="term" value="P:DNA-templated transcription"/>
    <property type="evidence" value="ECO:0007669"/>
    <property type="project" value="InterPro"/>
</dbReference>
<dbReference type="InParanoid" id="A0A1Y1UT79"/>
<dbReference type="EMBL" id="NBSH01000001">
    <property type="protein sequence ID" value="ORX41220.1"/>
    <property type="molecule type" value="Genomic_DNA"/>
</dbReference>
<dbReference type="GeneID" id="33556336"/>
<dbReference type="RefSeq" id="XP_021874899.1">
    <property type="nucleotide sequence ID" value="XM_022014528.1"/>
</dbReference>
<evidence type="ECO:0000313" key="6">
    <source>
        <dbReference type="Proteomes" id="UP000193218"/>
    </source>
</evidence>
<dbReference type="PANTHER" id="PTHR47783:SF1">
    <property type="entry name" value="ZN(II)2CYS6 TRANSCRIPTION FACTOR (EUROFUNG)"/>
    <property type="match status" value="1"/>
</dbReference>
<dbReference type="InterPro" id="IPR007219">
    <property type="entry name" value="XnlR_reg_dom"/>
</dbReference>
<organism evidence="5 6">
    <name type="scientific">Kockovaella imperatae</name>
    <dbReference type="NCBI Taxonomy" id="4999"/>
    <lineage>
        <taxon>Eukaryota</taxon>
        <taxon>Fungi</taxon>
        <taxon>Dikarya</taxon>
        <taxon>Basidiomycota</taxon>
        <taxon>Agaricomycotina</taxon>
        <taxon>Tremellomycetes</taxon>
        <taxon>Tremellales</taxon>
        <taxon>Cuniculitremaceae</taxon>
        <taxon>Kockovaella</taxon>
    </lineage>
</organism>
<feature type="domain" description="Xylanolytic transcriptional activator regulatory" evidence="4">
    <location>
        <begin position="381"/>
        <end position="453"/>
    </location>
</feature>
<reference evidence="5 6" key="1">
    <citation type="submission" date="2017-03" db="EMBL/GenBank/DDBJ databases">
        <title>Widespread Adenine N6-methylation of Active Genes in Fungi.</title>
        <authorList>
            <consortium name="DOE Joint Genome Institute"/>
            <person name="Mondo S.J."/>
            <person name="Dannebaum R.O."/>
            <person name="Kuo R.C."/>
            <person name="Louie K.B."/>
            <person name="Bewick A.J."/>
            <person name="Labutti K."/>
            <person name="Haridas S."/>
            <person name="Kuo A."/>
            <person name="Salamov A."/>
            <person name="Ahrendt S.R."/>
            <person name="Lau R."/>
            <person name="Bowen B.P."/>
            <person name="Lipzen A."/>
            <person name="Sullivan W."/>
            <person name="Andreopoulos W.B."/>
            <person name="Clum A."/>
            <person name="Lindquist E."/>
            <person name="Daum C."/>
            <person name="Northen T.R."/>
            <person name="Ramamoorthy G."/>
            <person name="Schmitz R.J."/>
            <person name="Gryganskyi A."/>
            <person name="Culley D."/>
            <person name="Magnuson J."/>
            <person name="James T.Y."/>
            <person name="O'Malley M.A."/>
            <person name="Stajich J.E."/>
            <person name="Spatafora J.W."/>
            <person name="Visel A."/>
            <person name="Grigoriev I.V."/>
        </authorList>
    </citation>
    <scope>NUCLEOTIDE SEQUENCE [LARGE SCALE GENOMIC DNA]</scope>
    <source>
        <strain evidence="5 6">NRRL Y-17943</strain>
    </source>
</reference>
<evidence type="ECO:0000256" key="3">
    <source>
        <dbReference type="SAM" id="MobiDB-lite"/>
    </source>
</evidence>